<comment type="caution">
    <text evidence="2">The sequence shown here is derived from an EMBL/GenBank/DDBJ whole genome shotgun (WGS) entry which is preliminary data.</text>
</comment>
<organism evidence="2 3">
    <name type="scientific">Candidatus Viridilinea halotolerans</name>
    <dbReference type="NCBI Taxonomy" id="2491704"/>
    <lineage>
        <taxon>Bacteria</taxon>
        <taxon>Bacillati</taxon>
        <taxon>Chloroflexota</taxon>
        <taxon>Chloroflexia</taxon>
        <taxon>Chloroflexales</taxon>
        <taxon>Chloroflexineae</taxon>
        <taxon>Oscillochloridaceae</taxon>
        <taxon>Candidatus Viridilinea</taxon>
    </lineage>
</organism>
<feature type="coiled-coil region" evidence="1">
    <location>
        <begin position="102"/>
        <end position="187"/>
    </location>
</feature>
<gene>
    <name evidence="2" type="ORF">EI684_09255</name>
</gene>
<proteinExistence type="predicted"/>
<dbReference type="Proteomes" id="UP000280307">
    <property type="component" value="Unassembled WGS sequence"/>
</dbReference>
<sequence>MADSHRTALNQLLTDSSSEEWQLAAQVLHQAFTWCATVTDLPSMEDPEVALDFLMSLKQAIQQGDAWLSTLDALIEHAAPGQTLRHALDQRRAAVAAGAHQLSELSGTVAALQQAEAALRQQVGEREALVAQHAALEARLPELQRLQRLAQEVDGLRSQVECVERNRSAAEEETEQLEAQLAQQTEQFLLLSKAQMTHLRADVRALLPKAKQRHAAIAQTRRQWQEDAARYAELDVVLQKEREVLSLYRAADQMIADALGDQPEVQSAQALLQKVGRFLEQADAILARVLEAQARAEEAQKLFVAGGSA</sequence>
<evidence type="ECO:0000313" key="2">
    <source>
        <dbReference type="EMBL" id="RRR73159.1"/>
    </source>
</evidence>
<evidence type="ECO:0000256" key="1">
    <source>
        <dbReference type="SAM" id="Coils"/>
    </source>
</evidence>
<name>A0A426U1A7_9CHLR</name>
<protein>
    <submittedName>
        <fullName evidence="2">Uncharacterized protein</fullName>
    </submittedName>
</protein>
<reference evidence="2 3" key="1">
    <citation type="submission" date="2018-12" db="EMBL/GenBank/DDBJ databases">
        <title>Genome Sequence of Candidatus Viridilinea halotolerans isolated from saline sulfide-rich spring.</title>
        <authorList>
            <person name="Grouzdev D.S."/>
            <person name="Burganskaya E.I."/>
            <person name="Krutkina M.S."/>
            <person name="Sukhacheva M.V."/>
            <person name="Gorlenko V.M."/>
        </authorList>
    </citation>
    <scope>NUCLEOTIDE SEQUENCE [LARGE SCALE GENOMIC DNA]</scope>
    <source>
        <strain evidence="2">Chok-6</strain>
    </source>
</reference>
<keyword evidence="1" id="KW-0175">Coiled coil</keyword>
<accession>A0A426U1A7</accession>
<dbReference type="EMBL" id="RSAS01000354">
    <property type="protein sequence ID" value="RRR73159.1"/>
    <property type="molecule type" value="Genomic_DNA"/>
</dbReference>
<evidence type="ECO:0000313" key="3">
    <source>
        <dbReference type="Proteomes" id="UP000280307"/>
    </source>
</evidence>
<dbReference type="Gene3D" id="1.10.287.1490">
    <property type="match status" value="1"/>
</dbReference>
<dbReference type="AlphaFoldDB" id="A0A426U1A7"/>